<keyword evidence="3" id="KW-1185">Reference proteome</keyword>
<protein>
    <submittedName>
        <fullName evidence="2">VWA domain-containing protein</fullName>
    </submittedName>
</protein>
<comment type="caution">
    <text evidence="2">The sequence shown here is derived from an EMBL/GenBank/DDBJ whole genome shotgun (WGS) entry which is preliminary data.</text>
</comment>
<dbReference type="PROSITE" id="PS50234">
    <property type="entry name" value="VWFA"/>
    <property type="match status" value="1"/>
</dbReference>
<evidence type="ECO:0000259" key="1">
    <source>
        <dbReference type="PROSITE" id="PS50234"/>
    </source>
</evidence>
<evidence type="ECO:0000313" key="3">
    <source>
        <dbReference type="Proteomes" id="UP001175147"/>
    </source>
</evidence>
<dbReference type="InterPro" id="IPR002035">
    <property type="entry name" value="VWF_A"/>
</dbReference>
<dbReference type="RefSeq" id="WP_020004118.1">
    <property type="nucleotide sequence ID" value="NZ_JAUPBL010000029.1"/>
</dbReference>
<dbReference type="Proteomes" id="UP001175147">
    <property type="component" value="Unassembled WGS sequence"/>
</dbReference>
<dbReference type="SMART" id="SM00327">
    <property type="entry name" value="VWA"/>
    <property type="match status" value="1"/>
</dbReference>
<organism evidence="2 3">
    <name type="scientific">Brachyspira innocens</name>
    <dbReference type="NCBI Taxonomy" id="13264"/>
    <lineage>
        <taxon>Bacteria</taxon>
        <taxon>Pseudomonadati</taxon>
        <taxon>Spirochaetota</taxon>
        <taxon>Spirochaetia</taxon>
        <taxon>Brachyspirales</taxon>
        <taxon>Brachyspiraceae</taxon>
        <taxon>Brachyspira</taxon>
    </lineage>
</organism>
<accession>A0ABT8YVE7</accession>
<dbReference type="SUPFAM" id="SSF53300">
    <property type="entry name" value="vWA-like"/>
    <property type="match status" value="1"/>
</dbReference>
<name>A0ABT8YVE7_9SPIR</name>
<proteinExistence type="predicted"/>
<reference evidence="2" key="1">
    <citation type="submission" date="2023-07" db="EMBL/GenBank/DDBJ databases">
        <title>Mucosal microbiota of week-old chicken and adult hens.</title>
        <authorList>
            <person name="Volf J."/>
            <person name="Karasova D."/>
            <person name="Crhanova M."/>
            <person name="Faldynova M."/>
            <person name="Prikrylova H."/>
            <person name="Zeman M."/>
            <person name="Babak V."/>
            <person name="Rajova J."/>
            <person name="Rychlik I."/>
        </authorList>
    </citation>
    <scope>NUCLEOTIDE SEQUENCE</scope>
    <source>
        <strain evidence="2">ET902</strain>
    </source>
</reference>
<evidence type="ECO:0000313" key="2">
    <source>
        <dbReference type="EMBL" id="MDO7019883.1"/>
    </source>
</evidence>
<dbReference type="InterPro" id="IPR036465">
    <property type="entry name" value="vWFA_dom_sf"/>
</dbReference>
<dbReference type="Gene3D" id="3.40.50.410">
    <property type="entry name" value="von Willebrand factor, type A domain"/>
    <property type="match status" value="1"/>
</dbReference>
<gene>
    <name evidence="2" type="ORF">Q5M86_03735</name>
</gene>
<dbReference type="PIRSF" id="PIRSF020634">
    <property type="entry name" value="TerY_vWA"/>
    <property type="match status" value="1"/>
</dbReference>
<dbReference type="EMBL" id="JAUPBM010000029">
    <property type="protein sequence ID" value="MDO7019883.1"/>
    <property type="molecule type" value="Genomic_DNA"/>
</dbReference>
<feature type="domain" description="VWFA" evidence="1">
    <location>
        <begin position="26"/>
        <end position="205"/>
    </location>
</feature>
<dbReference type="InterPro" id="IPR011392">
    <property type="entry name" value="Tellurite-R_TerY"/>
</dbReference>
<sequence>MSDNIFNRRNDNRNTDLITNPSPRVPVCLILDTSGSMFGDPIEELNNGVELFLEEVKSDEKARWSAEIAMISFGGVVNVCSDFQSVDRIDFKRFYADGGTPMEEAVMKGIELLEKRKNDYKNRGVSYYQPWMIIMSDGEPTTPLVKSYQITYKMSQNRKLVCLPLGVRDANMNILSKFSNQFAMELEGIKFKDFFEWLSKSVGAVANSSTTDAEVTLPQPPPTLKIKNC</sequence>